<evidence type="ECO:0000313" key="3">
    <source>
        <dbReference type="Proteomes" id="UP000198824"/>
    </source>
</evidence>
<dbReference type="AlphaFoldDB" id="A0A1I6KEG7"/>
<name>A0A1I6KEG7_9SPHN</name>
<dbReference type="InterPro" id="IPR032710">
    <property type="entry name" value="NTF2-like_dom_sf"/>
</dbReference>
<dbReference type="RefSeq" id="WP_093313127.1">
    <property type="nucleotide sequence ID" value="NZ_FOZG01000001.1"/>
</dbReference>
<reference evidence="2 3" key="1">
    <citation type="submission" date="2016-10" db="EMBL/GenBank/DDBJ databases">
        <authorList>
            <person name="de Groot N.N."/>
        </authorList>
    </citation>
    <scope>NUCLEOTIDE SEQUENCE [LARGE SCALE GENOMIC DNA]</scope>
    <source>
        <strain evidence="2 3">S5-249</strain>
    </source>
</reference>
<keyword evidence="2" id="KW-0413">Isomerase</keyword>
<gene>
    <name evidence="2" type="ORF">SAMN05192580_1640</name>
</gene>
<dbReference type="Gene3D" id="3.10.450.50">
    <property type="match status" value="1"/>
</dbReference>
<sequence length="123" mass="13650">MSVADLPEQSLGRVKAGDKEGWLALFADDATVEDPVGPYEWDPEGRGRRGKQEIGAFFDLFSSFQSGFDFEVHDKFTCGDEVAVLVSMHITMKDGTKATTRAINVYKQAPDGRVQSLRSFWNA</sequence>
<dbReference type="Pfam" id="PF12680">
    <property type="entry name" value="SnoaL_2"/>
    <property type="match status" value="1"/>
</dbReference>
<dbReference type="SUPFAM" id="SSF54427">
    <property type="entry name" value="NTF2-like"/>
    <property type="match status" value="1"/>
</dbReference>
<evidence type="ECO:0000313" key="2">
    <source>
        <dbReference type="EMBL" id="SFR89607.1"/>
    </source>
</evidence>
<keyword evidence="3" id="KW-1185">Reference proteome</keyword>
<feature type="domain" description="SnoaL-like" evidence="1">
    <location>
        <begin position="13"/>
        <end position="114"/>
    </location>
</feature>
<dbReference type="InterPro" id="IPR037401">
    <property type="entry name" value="SnoaL-like"/>
</dbReference>
<dbReference type="Proteomes" id="UP000198824">
    <property type="component" value="Unassembled WGS sequence"/>
</dbReference>
<proteinExistence type="predicted"/>
<dbReference type="OrthoDB" id="5732163at2"/>
<protein>
    <submittedName>
        <fullName evidence="2">Ketosteroid isomerase-related protein</fullName>
    </submittedName>
</protein>
<organism evidence="2 3">
    <name type="scientific">Sphingomonas jatrophae</name>
    <dbReference type="NCBI Taxonomy" id="1166337"/>
    <lineage>
        <taxon>Bacteria</taxon>
        <taxon>Pseudomonadati</taxon>
        <taxon>Pseudomonadota</taxon>
        <taxon>Alphaproteobacteria</taxon>
        <taxon>Sphingomonadales</taxon>
        <taxon>Sphingomonadaceae</taxon>
        <taxon>Sphingomonas</taxon>
    </lineage>
</organism>
<evidence type="ECO:0000259" key="1">
    <source>
        <dbReference type="Pfam" id="PF12680"/>
    </source>
</evidence>
<dbReference type="EMBL" id="FOZG01000001">
    <property type="protein sequence ID" value="SFR89607.1"/>
    <property type="molecule type" value="Genomic_DNA"/>
</dbReference>
<accession>A0A1I6KEG7</accession>
<dbReference type="GO" id="GO:0016853">
    <property type="term" value="F:isomerase activity"/>
    <property type="evidence" value="ECO:0007669"/>
    <property type="project" value="UniProtKB-KW"/>
</dbReference>
<dbReference type="STRING" id="1166337.SAMN05192580_1640"/>